<accession>A0A1Y2LV35</accession>
<gene>
    <name evidence="2" type="ORF">B5807_09044</name>
</gene>
<evidence type="ECO:0000256" key="1">
    <source>
        <dbReference type="SAM" id="MobiDB-lite"/>
    </source>
</evidence>
<name>A0A1Y2LV35_EPING</name>
<proteinExistence type="predicted"/>
<feature type="region of interest" description="Disordered" evidence="1">
    <location>
        <begin position="1"/>
        <end position="103"/>
    </location>
</feature>
<keyword evidence="3" id="KW-1185">Reference proteome</keyword>
<reference evidence="2 3" key="1">
    <citation type="journal article" date="2017" name="Genome Announc.">
        <title>Genome sequence of the saprophytic ascomycete Epicoccum nigrum ICMP 19927 strain isolated from New Zealand.</title>
        <authorList>
            <person name="Fokin M."/>
            <person name="Fleetwood D."/>
            <person name="Weir B.S."/>
            <person name="Villas-Boas S.G."/>
        </authorList>
    </citation>
    <scope>NUCLEOTIDE SEQUENCE [LARGE SCALE GENOMIC DNA]</scope>
    <source>
        <strain evidence="2 3">ICMP 19927</strain>
    </source>
</reference>
<dbReference type="InParanoid" id="A0A1Y2LV35"/>
<dbReference type="EMBL" id="KZ107850">
    <property type="protein sequence ID" value="OSS46858.1"/>
    <property type="molecule type" value="Genomic_DNA"/>
</dbReference>
<evidence type="ECO:0000313" key="3">
    <source>
        <dbReference type="Proteomes" id="UP000193240"/>
    </source>
</evidence>
<feature type="compositionally biased region" description="Low complexity" evidence="1">
    <location>
        <begin position="7"/>
        <end position="24"/>
    </location>
</feature>
<protein>
    <submittedName>
        <fullName evidence="2">Uncharacterized protein</fullName>
    </submittedName>
</protein>
<organism evidence="2 3">
    <name type="scientific">Epicoccum nigrum</name>
    <name type="common">Soil fungus</name>
    <name type="synonym">Epicoccum purpurascens</name>
    <dbReference type="NCBI Taxonomy" id="105696"/>
    <lineage>
        <taxon>Eukaryota</taxon>
        <taxon>Fungi</taxon>
        <taxon>Dikarya</taxon>
        <taxon>Ascomycota</taxon>
        <taxon>Pezizomycotina</taxon>
        <taxon>Dothideomycetes</taxon>
        <taxon>Pleosporomycetidae</taxon>
        <taxon>Pleosporales</taxon>
        <taxon>Pleosporineae</taxon>
        <taxon>Didymellaceae</taxon>
        <taxon>Epicoccum</taxon>
    </lineage>
</organism>
<evidence type="ECO:0000313" key="2">
    <source>
        <dbReference type="EMBL" id="OSS46858.1"/>
    </source>
</evidence>
<dbReference type="Proteomes" id="UP000193240">
    <property type="component" value="Unassembled WGS sequence"/>
</dbReference>
<dbReference type="AlphaFoldDB" id="A0A1Y2LV35"/>
<sequence>MAEEGEASTPQSQPAASAISPTTTKRPRSIDASLKRSLRKPPRRTSYELPGPSPLRNVVNASSLEVVRGEKRKAAEEEEEGESGGAGRGKRRRKGKERSQEKK</sequence>